<reference evidence="2" key="1">
    <citation type="journal article" date="2019" name="Int. J. Syst. Evol. Microbiol.">
        <title>The Global Catalogue of Microorganisms (GCM) 10K type strain sequencing project: providing services to taxonomists for standard genome sequencing and annotation.</title>
        <authorList>
            <consortium name="The Broad Institute Genomics Platform"/>
            <consortium name="The Broad Institute Genome Sequencing Center for Infectious Disease"/>
            <person name="Wu L."/>
            <person name="Ma J."/>
        </authorList>
    </citation>
    <scope>NUCLEOTIDE SEQUENCE [LARGE SCALE GENOMIC DNA]</scope>
    <source>
        <strain evidence="2">CCUG 63419</strain>
    </source>
</reference>
<dbReference type="EMBL" id="JBHTIT010000001">
    <property type="protein sequence ID" value="MFD0949834.1"/>
    <property type="molecule type" value="Genomic_DNA"/>
</dbReference>
<dbReference type="PANTHER" id="PTHR22602">
    <property type="entry name" value="TRANSFERASE CAF17, MITOCHONDRIAL-RELATED"/>
    <property type="match status" value="1"/>
</dbReference>
<dbReference type="PANTHER" id="PTHR22602:SF0">
    <property type="entry name" value="TRANSFERASE CAF17, MITOCHONDRIAL-RELATED"/>
    <property type="match status" value="1"/>
</dbReference>
<dbReference type="Gene3D" id="2.40.30.160">
    <property type="match status" value="1"/>
</dbReference>
<evidence type="ECO:0000313" key="1">
    <source>
        <dbReference type="EMBL" id="MFD0949834.1"/>
    </source>
</evidence>
<proteinExistence type="predicted"/>
<dbReference type="InterPro" id="IPR017703">
    <property type="entry name" value="YgfZ/GCV_T_CS"/>
</dbReference>
<dbReference type="Proteomes" id="UP001597044">
    <property type="component" value="Unassembled WGS sequence"/>
</dbReference>
<protein>
    <submittedName>
        <fullName evidence="1">YgfZ/GcvT domain-containing protein</fullName>
    </submittedName>
</protein>
<gene>
    <name evidence="1" type="ORF">ACFQ0F_05450</name>
</gene>
<dbReference type="InterPro" id="IPR045179">
    <property type="entry name" value="YgfZ/GcvT"/>
</dbReference>
<comment type="caution">
    <text evidence="1">The sequence shown here is derived from an EMBL/GenBank/DDBJ whole genome shotgun (WGS) entry which is preliminary data.</text>
</comment>
<name>A0ABW3HF48_9GAMM</name>
<organism evidence="1 2">
    <name type="scientific">Paraperlucidibaca wandonensis</name>
    <dbReference type="NCBI Taxonomy" id="1268273"/>
    <lineage>
        <taxon>Bacteria</taxon>
        <taxon>Pseudomonadati</taxon>
        <taxon>Pseudomonadota</taxon>
        <taxon>Gammaproteobacteria</taxon>
        <taxon>Moraxellales</taxon>
        <taxon>Moraxellaceae</taxon>
        <taxon>Paraperlucidibaca</taxon>
    </lineage>
</organism>
<dbReference type="RefSeq" id="WP_379069874.1">
    <property type="nucleotide sequence ID" value="NZ_JBHTIT010000001.1"/>
</dbReference>
<sequence>MTIACPTLDQRHAIANARASANLSVPLAWAALTLTGADALTFLQGQLSCDMKLVTAEQASLGCLLNLKGRIEASVVVVSIDGGYALLMPQAQIAAVKARLAKYGAFSKVSIAQGTQEIVGLMGAEALPKALAETSYATLIEADAHYVRLPGLTRALKISEAAALAVNADASALAAWQAEAVASGEVTIDQALVDQWQPQELDYHSLNGVSYQKGCYMGQEIVARLYFRGQLKTGLCWLRAPWSEAVDASLDWPIMADDKAVGRVIALAWPDEQKLWLLASVRLVAENLQWHLPNGDVVALTRHDFIRQA</sequence>
<dbReference type="SUPFAM" id="SSF103025">
    <property type="entry name" value="Folate-binding domain"/>
    <property type="match status" value="1"/>
</dbReference>
<dbReference type="NCBIfam" id="TIGR03317">
    <property type="entry name" value="ygfZ_signature"/>
    <property type="match status" value="1"/>
</dbReference>
<accession>A0ABW3HF48</accession>
<keyword evidence="2" id="KW-1185">Reference proteome</keyword>
<dbReference type="Gene3D" id="3.30.70.1400">
    <property type="entry name" value="Aminomethyltransferase beta-barrel domains"/>
    <property type="match status" value="1"/>
</dbReference>
<evidence type="ECO:0000313" key="2">
    <source>
        <dbReference type="Proteomes" id="UP001597044"/>
    </source>
</evidence>